<keyword evidence="3" id="KW-1185">Reference proteome</keyword>
<feature type="region of interest" description="Disordered" evidence="1">
    <location>
        <begin position="202"/>
        <end position="228"/>
    </location>
</feature>
<comment type="caution">
    <text evidence="2">The sequence shown here is derived from an EMBL/GenBank/DDBJ whole genome shotgun (WGS) entry which is preliminary data.</text>
</comment>
<dbReference type="PANTHER" id="PTHR37732:SF2">
    <property type="entry name" value="SEED MATURATION PROTEIN 1"/>
    <property type="match status" value="1"/>
</dbReference>
<reference evidence="2 3" key="1">
    <citation type="submission" date="2020-08" db="EMBL/GenBank/DDBJ databases">
        <title>Plant Genome Project.</title>
        <authorList>
            <person name="Zhang R.-G."/>
        </authorList>
    </citation>
    <scope>NUCLEOTIDE SEQUENCE [LARGE SCALE GENOMIC DNA]</scope>
    <source>
        <tissue evidence="2">Rhizome</tissue>
    </source>
</reference>
<feature type="compositionally biased region" description="Basic and acidic residues" evidence="1">
    <location>
        <begin position="213"/>
        <end position="228"/>
    </location>
</feature>
<proteinExistence type="predicted"/>
<dbReference type="InterPro" id="IPR044984">
    <property type="entry name" value="SMP1"/>
</dbReference>
<dbReference type="GO" id="GO:0010162">
    <property type="term" value="P:seed dormancy process"/>
    <property type="evidence" value="ECO:0007669"/>
    <property type="project" value="InterPro"/>
</dbReference>
<accession>A0A8J5FIB8</accession>
<organism evidence="2 3">
    <name type="scientific">Zingiber officinale</name>
    <name type="common">Ginger</name>
    <name type="synonym">Amomum zingiber</name>
    <dbReference type="NCBI Taxonomy" id="94328"/>
    <lineage>
        <taxon>Eukaryota</taxon>
        <taxon>Viridiplantae</taxon>
        <taxon>Streptophyta</taxon>
        <taxon>Embryophyta</taxon>
        <taxon>Tracheophyta</taxon>
        <taxon>Spermatophyta</taxon>
        <taxon>Magnoliopsida</taxon>
        <taxon>Liliopsida</taxon>
        <taxon>Zingiberales</taxon>
        <taxon>Zingiberaceae</taxon>
        <taxon>Zingiber</taxon>
    </lineage>
</organism>
<protein>
    <submittedName>
        <fullName evidence="2">Uncharacterized protein</fullName>
    </submittedName>
</protein>
<dbReference type="PANTHER" id="PTHR37732">
    <property type="entry name" value="OS08G0104400 PROTEIN"/>
    <property type="match status" value="1"/>
</dbReference>
<sequence>MLLWRNRPVRLRDCVLSFTSVGRRLLLRAHRRATRQRGTAGTLSAGTPLSPMRLRRCRKHTVPARLHEAYYSAHRAASEDGGAELLKKKTPLPYRCQGLFGCSVQLLACSSGFESFPSSESLRLCSTRLLRSPLCCDLRADDCKSTDSTRREEIKYGTAQAKVSEDEAVRVAYKHGTPLETGKIADSRPVDLFVQAPRMAAACDNTDSSKPPATDRDVDSKPEQADRE</sequence>
<evidence type="ECO:0000313" key="2">
    <source>
        <dbReference type="EMBL" id="KAG6484687.1"/>
    </source>
</evidence>
<gene>
    <name evidence="2" type="ORF">ZIOFF_053209</name>
</gene>
<dbReference type="EMBL" id="JACMSC010000015">
    <property type="protein sequence ID" value="KAG6484687.1"/>
    <property type="molecule type" value="Genomic_DNA"/>
</dbReference>
<evidence type="ECO:0000256" key="1">
    <source>
        <dbReference type="SAM" id="MobiDB-lite"/>
    </source>
</evidence>
<evidence type="ECO:0000313" key="3">
    <source>
        <dbReference type="Proteomes" id="UP000734854"/>
    </source>
</evidence>
<dbReference type="AlphaFoldDB" id="A0A8J5FIB8"/>
<dbReference type="Proteomes" id="UP000734854">
    <property type="component" value="Unassembled WGS sequence"/>
</dbReference>
<name>A0A8J5FIB8_ZINOF</name>